<dbReference type="PANTHER" id="PTHR11815:SF10">
    <property type="entry name" value="SUCCINATE--COA LIGASE [GDP-FORMING] SUBUNIT BETA, MITOCHONDRIAL"/>
    <property type="match status" value="1"/>
</dbReference>
<dbReference type="InterPro" id="IPR013815">
    <property type="entry name" value="ATP_grasp_subdomain_1"/>
</dbReference>
<feature type="binding site" evidence="6">
    <location>
        <position position="46"/>
    </location>
    <ligand>
        <name>ATP</name>
        <dbReference type="ChEBI" id="CHEBI:30616"/>
    </ligand>
</feature>
<keyword evidence="2 6" id="KW-0436">Ligase</keyword>
<comment type="subunit">
    <text evidence="6">Heterotetramer of two alpha and two beta subunits.</text>
</comment>
<evidence type="ECO:0000313" key="10">
    <source>
        <dbReference type="Proteomes" id="UP000697995"/>
    </source>
</evidence>
<dbReference type="EC" id="6.2.1.5" evidence="6"/>
<comment type="catalytic activity">
    <reaction evidence="6">
        <text>GTP + succinate + CoA = succinyl-CoA + GDP + phosphate</text>
        <dbReference type="Rhea" id="RHEA:22120"/>
        <dbReference type="ChEBI" id="CHEBI:30031"/>
        <dbReference type="ChEBI" id="CHEBI:37565"/>
        <dbReference type="ChEBI" id="CHEBI:43474"/>
        <dbReference type="ChEBI" id="CHEBI:57287"/>
        <dbReference type="ChEBI" id="CHEBI:57292"/>
        <dbReference type="ChEBI" id="CHEBI:58189"/>
    </reaction>
</comment>
<dbReference type="SUPFAM" id="SSF56059">
    <property type="entry name" value="Glutathione synthetase ATP-binding domain-like"/>
    <property type="match status" value="1"/>
</dbReference>
<dbReference type="Gene3D" id="3.30.1490.20">
    <property type="entry name" value="ATP-grasp fold, A domain"/>
    <property type="match status" value="1"/>
</dbReference>
<keyword evidence="4 6" id="KW-0547">Nucleotide-binding</keyword>
<dbReference type="InterPro" id="IPR005811">
    <property type="entry name" value="SUCC_ACL_C"/>
</dbReference>
<dbReference type="NCBIfam" id="NF001913">
    <property type="entry name" value="PRK00696.1"/>
    <property type="match status" value="1"/>
</dbReference>
<comment type="catalytic activity">
    <reaction evidence="6">
        <text>succinate + ATP + CoA = succinyl-CoA + ADP + phosphate</text>
        <dbReference type="Rhea" id="RHEA:17661"/>
        <dbReference type="ChEBI" id="CHEBI:30031"/>
        <dbReference type="ChEBI" id="CHEBI:30616"/>
        <dbReference type="ChEBI" id="CHEBI:43474"/>
        <dbReference type="ChEBI" id="CHEBI:57287"/>
        <dbReference type="ChEBI" id="CHEBI:57292"/>
        <dbReference type="ChEBI" id="CHEBI:456216"/>
        <dbReference type="EC" id="6.2.1.5"/>
    </reaction>
</comment>
<comment type="function">
    <text evidence="6">Succinyl-CoA synthetase functions in the citric acid cycle (TCA), coupling the hydrolysis of succinyl-CoA to the synthesis of either ATP or GTP and thus represents the only step of substrate-level phosphorylation in the TCA. The beta subunit provides nucleotide specificity of the enzyme and binds the substrate succinate, while the binding sites for coenzyme A and phosphate are found in the alpha subunit.</text>
</comment>
<comment type="pathway">
    <text evidence="6">Carbohydrate metabolism; tricarboxylic acid cycle; succinate from succinyl-CoA (ligase route): step 1/1.</text>
</comment>
<feature type="binding site" evidence="6">
    <location>
        <position position="111"/>
    </location>
    <ligand>
        <name>ATP</name>
        <dbReference type="ChEBI" id="CHEBI:30616"/>
    </ligand>
</feature>
<evidence type="ECO:0000256" key="7">
    <source>
        <dbReference type="PROSITE-ProRule" id="PRU00409"/>
    </source>
</evidence>
<comment type="cofactor">
    <cofactor evidence="6">
        <name>Mg(2+)</name>
        <dbReference type="ChEBI" id="CHEBI:18420"/>
    </cofactor>
    <text evidence="6">Binds 1 Mg(2+) ion per subunit.</text>
</comment>
<dbReference type="PROSITE" id="PS50975">
    <property type="entry name" value="ATP_GRASP"/>
    <property type="match status" value="1"/>
</dbReference>
<dbReference type="GO" id="GO:0016874">
    <property type="term" value="F:ligase activity"/>
    <property type="evidence" value="ECO:0007669"/>
    <property type="project" value="UniProtKB-KW"/>
</dbReference>
<evidence type="ECO:0000313" key="9">
    <source>
        <dbReference type="EMBL" id="MBK1660360.1"/>
    </source>
</evidence>
<dbReference type="EMBL" id="NRSG01000170">
    <property type="protein sequence ID" value="MBK1660360.1"/>
    <property type="molecule type" value="Genomic_DNA"/>
</dbReference>
<feature type="binding site" evidence="6">
    <location>
        <position position="116"/>
    </location>
    <ligand>
        <name>ATP</name>
        <dbReference type="ChEBI" id="CHEBI:30616"/>
    </ligand>
</feature>
<dbReference type="InterPro" id="IPR013650">
    <property type="entry name" value="ATP-grasp_succ-CoA_synth-type"/>
</dbReference>
<organism evidence="9 10">
    <name type="scientific">Paracraurococcus ruber</name>
    <dbReference type="NCBI Taxonomy" id="77675"/>
    <lineage>
        <taxon>Bacteria</taxon>
        <taxon>Pseudomonadati</taxon>
        <taxon>Pseudomonadota</taxon>
        <taxon>Alphaproteobacteria</taxon>
        <taxon>Acetobacterales</taxon>
        <taxon>Roseomonadaceae</taxon>
        <taxon>Paracraurococcus</taxon>
    </lineage>
</organism>
<keyword evidence="6 7" id="KW-0067">ATP-binding</keyword>
<name>A0ABS1D0M6_9PROT</name>
<feature type="binding site" evidence="6">
    <location>
        <position position="108"/>
    </location>
    <ligand>
        <name>ATP</name>
        <dbReference type="ChEBI" id="CHEBI:30616"/>
    </ligand>
</feature>
<dbReference type="PANTHER" id="PTHR11815">
    <property type="entry name" value="SUCCINYL-COA SYNTHETASE BETA CHAIN"/>
    <property type="match status" value="1"/>
</dbReference>
<evidence type="ECO:0000256" key="4">
    <source>
        <dbReference type="ARBA" id="ARBA00022741"/>
    </source>
</evidence>
<dbReference type="Pfam" id="PF08442">
    <property type="entry name" value="ATP-grasp_2"/>
    <property type="match status" value="1"/>
</dbReference>
<keyword evidence="10" id="KW-1185">Reference proteome</keyword>
<dbReference type="HAMAP" id="MF_00558">
    <property type="entry name" value="Succ_CoA_beta"/>
    <property type="match status" value="1"/>
</dbReference>
<proteinExistence type="inferred from homology"/>
<evidence type="ECO:0000256" key="5">
    <source>
        <dbReference type="ARBA" id="ARBA00022842"/>
    </source>
</evidence>
<feature type="binding site" evidence="6">
    <location>
        <position position="222"/>
    </location>
    <ligand>
        <name>Mg(2+)</name>
        <dbReference type="ChEBI" id="CHEBI:18420"/>
    </ligand>
</feature>
<dbReference type="PIRSF" id="PIRSF001554">
    <property type="entry name" value="SucCS_beta"/>
    <property type="match status" value="1"/>
</dbReference>
<dbReference type="Gene3D" id="3.40.50.261">
    <property type="entry name" value="Succinyl-CoA synthetase domains"/>
    <property type="match status" value="1"/>
</dbReference>
<comment type="similarity">
    <text evidence="6">Belongs to the succinate/malate CoA ligase beta subunit family.</text>
</comment>
<feature type="binding site" evidence="6">
    <location>
        <begin position="330"/>
        <end position="332"/>
    </location>
    <ligand>
        <name>substrate</name>
        <note>ligand shared with subunit alpha</note>
    </ligand>
</feature>
<accession>A0ABS1D0M6</accession>
<evidence type="ECO:0000256" key="6">
    <source>
        <dbReference type="HAMAP-Rule" id="MF_00558"/>
    </source>
</evidence>
<dbReference type="Pfam" id="PF00549">
    <property type="entry name" value="Ligase_CoA"/>
    <property type="match status" value="1"/>
</dbReference>
<feature type="domain" description="ATP-grasp" evidence="8">
    <location>
        <begin position="9"/>
        <end position="236"/>
    </location>
</feature>
<dbReference type="Gene3D" id="3.30.470.20">
    <property type="entry name" value="ATP-grasp fold, B domain"/>
    <property type="match status" value="1"/>
</dbReference>
<feature type="binding site" evidence="6">
    <location>
        <begin position="53"/>
        <end position="55"/>
    </location>
    <ligand>
        <name>ATP</name>
        <dbReference type="ChEBI" id="CHEBI:30616"/>
    </ligand>
</feature>
<protein>
    <recommendedName>
        <fullName evidence="6">Succinate--CoA ligase [ADP-forming] subunit beta</fullName>
        <ecNumber evidence="6">6.2.1.5</ecNumber>
    </recommendedName>
    <alternativeName>
        <fullName evidence="6">Succinyl-CoA synthetase subunit beta</fullName>
        <shortName evidence="6">SCS-beta</shortName>
    </alternativeName>
</protein>
<evidence type="ECO:0000259" key="8">
    <source>
        <dbReference type="PROSITE" id="PS50975"/>
    </source>
</evidence>
<keyword evidence="3 6" id="KW-0479">Metal-binding</keyword>
<keyword evidence="1 6" id="KW-0816">Tricarboxylic acid cycle</keyword>
<evidence type="ECO:0000256" key="3">
    <source>
        <dbReference type="ARBA" id="ARBA00022723"/>
    </source>
</evidence>
<dbReference type="InterPro" id="IPR016102">
    <property type="entry name" value="Succinyl-CoA_synth-like"/>
</dbReference>
<feature type="binding site" evidence="6">
    <location>
        <position position="273"/>
    </location>
    <ligand>
        <name>substrate</name>
        <note>ligand shared with subunit alpha</note>
    </ligand>
</feature>
<reference evidence="9 10" key="1">
    <citation type="journal article" date="2020" name="Microorganisms">
        <title>Osmotic Adaptation and Compatible Solute Biosynthesis of Phototrophic Bacteria as Revealed from Genome Analyses.</title>
        <authorList>
            <person name="Imhoff J.F."/>
            <person name="Rahn T."/>
            <person name="Kunzel S."/>
            <person name="Keller A."/>
            <person name="Neulinger S.C."/>
        </authorList>
    </citation>
    <scope>NUCLEOTIDE SEQUENCE [LARGE SCALE GENOMIC DNA]</scope>
    <source>
        <strain evidence="9 10">DSM 15382</strain>
    </source>
</reference>
<keyword evidence="5 6" id="KW-0460">Magnesium</keyword>
<dbReference type="SUPFAM" id="SSF52210">
    <property type="entry name" value="Succinyl-CoA synthetase domains"/>
    <property type="match status" value="1"/>
</dbReference>
<evidence type="ECO:0000256" key="1">
    <source>
        <dbReference type="ARBA" id="ARBA00022532"/>
    </source>
</evidence>
<sequence length="408" mass="42948">MNIHEYQAKELLRRYGVTVLDGHVAWTPEEAEAAARKLPGPVYVVKSQIHAGGRGAGRFTDDPNGKGGVRVVKSVEEVKAAAAAMIGHTLVTKQTGPQGKQVSRVYVEDGCDIKRELYLGLLVDRATSRLTVMASTEGGMEIEEVAESHPEKILKVAVDPAAGISGFHCRKLAFGLGLTGKQVGAFTKFVTALYGAVLELDCAIVEINPLVVTGAGDIVALDAKVSFDDNALFRHKDLEALRDDSEMDPKELDAVKNDLNYVALDGEIGCMVNGAGLAMATMDIIKLYGSSPANFLDVGGTATADRVTEAFRIITSDQNVKAILVNIFGGIAKCDMIATGVVQAAKNLTLKVPLVVRLEGTNVALGKQILAESGLAIIPADNLADAAEKVVKAVNEARASGATKQGAA</sequence>
<dbReference type="InterPro" id="IPR011761">
    <property type="entry name" value="ATP-grasp"/>
</dbReference>
<evidence type="ECO:0000256" key="2">
    <source>
        <dbReference type="ARBA" id="ARBA00022598"/>
    </source>
</evidence>
<dbReference type="Proteomes" id="UP000697995">
    <property type="component" value="Unassembled WGS sequence"/>
</dbReference>
<gene>
    <name evidence="6" type="primary">sucC</name>
    <name evidence="9" type="ORF">CKO45_19210</name>
</gene>
<feature type="binding site" evidence="6">
    <location>
        <position position="208"/>
    </location>
    <ligand>
        <name>Mg(2+)</name>
        <dbReference type="ChEBI" id="CHEBI:18420"/>
    </ligand>
</feature>
<dbReference type="InterPro" id="IPR005809">
    <property type="entry name" value="Succ_CoA_ligase-like_bsu"/>
</dbReference>
<dbReference type="NCBIfam" id="TIGR01016">
    <property type="entry name" value="sucCoAbeta"/>
    <property type="match status" value="1"/>
</dbReference>
<comment type="caution">
    <text evidence="9">The sequence shown here is derived from an EMBL/GenBank/DDBJ whole genome shotgun (WGS) entry which is preliminary data.</text>
</comment>
<dbReference type="RefSeq" id="WP_133221792.1">
    <property type="nucleotide sequence ID" value="NZ_NRSG01000170.1"/>
</dbReference>